<keyword evidence="4" id="KW-0012">Acyltransferase</keyword>
<feature type="transmembrane region" description="Helical" evidence="1">
    <location>
        <begin position="379"/>
        <end position="396"/>
    </location>
</feature>
<feature type="transmembrane region" description="Helical" evidence="1">
    <location>
        <begin position="341"/>
        <end position="359"/>
    </location>
</feature>
<feature type="domain" description="SGNH" evidence="3">
    <location>
        <begin position="462"/>
        <end position="689"/>
    </location>
</feature>
<feature type="transmembrane region" description="Helical" evidence="1">
    <location>
        <begin position="166"/>
        <end position="184"/>
    </location>
</feature>
<dbReference type="Pfam" id="PF01757">
    <property type="entry name" value="Acyl_transf_3"/>
    <property type="match status" value="1"/>
</dbReference>
<protein>
    <submittedName>
        <fullName evidence="4">Acyltransferase</fullName>
    </submittedName>
</protein>
<name>A0ABQ5MUL5_9MICC</name>
<keyword evidence="5" id="KW-1185">Reference proteome</keyword>
<evidence type="ECO:0000313" key="4">
    <source>
        <dbReference type="EMBL" id="GLB67480.1"/>
    </source>
</evidence>
<evidence type="ECO:0000259" key="2">
    <source>
        <dbReference type="Pfam" id="PF01757"/>
    </source>
</evidence>
<dbReference type="PANTHER" id="PTHR23028:SF53">
    <property type="entry name" value="ACYL_TRANSF_3 DOMAIN-CONTAINING PROTEIN"/>
    <property type="match status" value="1"/>
</dbReference>
<proteinExistence type="predicted"/>
<comment type="caution">
    <text evidence="4">The sequence shown here is derived from an EMBL/GenBank/DDBJ whole genome shotgun (WGS) entry which is preliminary data.</text>
</comment>
<dbReference type="InterPro" id="IPR050879">
    <property type="entry name" value="Acyltransferase_3"/>
</dbReference>
<feature type="transmembrane region" description="Helical" evidence="1">
    <location>
        <begin position="191"/>
        <end position="210"/>
    </location>
</feature>
<dbReference type="InterPro" id="IPR002656">
    <property type="entry name" value="Acyl_transf_3_dom"/>
</dbReference>
<dbReference type="EMBL" id="BRVS01000008">
    <property type="protein sequence ID" value="GLB67480.1"/>
    <property type="molecule type" value="Genomic_DNA"/>
</dbReference>
<accession>A0ABQ5MUL5</accession>
<dbReference type="PANTHER" id="PTHR23028">
    <property type="entry name" value="ACETYLTRANSFERASE"/>
    <property type="match status" value="1"/>
</dbReference>
<feature type="domain" description="Acyltransferase 3" evidence="2">
    <location>
        <begin position="26"/>
        <end position="357"/>
    </location>
</feature>
<keyword evidence="4" id="KW-0808">Transferase</keyword>
<gene>
    <name evidence="4" type="ORF">AHIS1636_19200</name>
</gene>
<dbReference type="RefSeq" id="WP_264795606.1">
    <property type="nucleotide sequence ID" value="NZ_BRVS01000008.1"/>
</dbReference>
<keyword evidence="1" id="KW-0472">Membrane</keyword>
<evidence type="ECO:0000313" key="5">
    <source>
        <dbReference type="Proteomes" id="UP001209654"/>
    </source>
</evidence>
<dbReference type="InterPro" id="IPR043968">
    <property type="entry name" value="SGNH"/>
</dbReference>
<dbReference type="GO" id="GO:0016746">
    <property type="term" value="F:acyltransferase activity"/>
    <property type="evidence" value="ECO:0007669"/>
    <property type="project" value="UniProtKB-KW"/>
</dbReference>
<reference evidence="4 5" key="1">
    <citation type="journal article" date="2023" name="Int. J. Syst. Evol. Microbiol.">
        <title>Arthrobacter mangrovi sp. nov., an actinobacterium isolated from the rhizosphere of a mangrove.</title>
        <authorList>
            <person name="Hamada M."/>
            <person name="Saitou S."/>
            <person name="Enomoto N."/>
            <person name="Nanri K."/>
            <person name="Hidaka K."/>
            <person name="Miura T."/>
            <person name="Tamura T."/>
        </authorList>
    </citation>
    <scope>NUCLEOTIDE SEQUENCE [LARGE SCALE GENOMIC DNA]</scope>
    <source>
        <strain evidence="4 5">NBRC 112813</strain>
    </source>
</reference>
<sequence length="700" mass="75264">MLSTASPDAARPKESPSRKPRKFLPEVQALRALAVLLVVVYHFQPWLLRGGFVGVDVFFVISGFLITGHLLRELRDTGRVSLGAFWAARARRILPASLVTIAVVCLATFVLSPMTQWERIGSQALASVFYVQNWVLAGESVDYMASASSATGLQHFWSLAVEEQFYLFWPLLVLAAAVLARRAGRNMVRGVLPALAIVAAASLAFGIWFSHSGNPAAYFITPTRIWELALGGVLAVVLRDGAGHPRLRKFLALGGISAILAAAFMFDGATIFPGTAALLPVLGTIAVIAAGRTDGALSLHRVTDARPVQWLGNISYSLYLWHWPVLMYFRTLADRAPGPLASLLLAAASVGLAALSYYFVEAPVRRAGWLRGHAKRPIAAGLVAMGVVGLLALAPMQQRDQLVAERMAHTEQLLQAPPAHFGAGAMDRAADRSFAGPEKVIVPDPNVAVDDEFAFGDCVAQKPDAKTPECTFDHSGGDADAATVAVVGDSHVGQWTPALDVIAKERGWKLLTYIHNSCPFNPEPRTLETEGDLQCTGPNRATMERLLGRGDIDAVITSYSASSEFDDAGTGHRPGVAGFAEYWNRLAGAGIDVYPIADTPTARAGADPRDCVDLNYDDPEQCSQPRSAAFDGQDLTPEAAKLAPQARVVDLSDEFCGADSCPMVIGNVMIYRDRDHVTRTYILTLADRLESALVAAKQTR</sequence>
<dbReference type="Proteomes" id="UP001209654">
    <property type="component" value="Unassembled WGS sequence"/>
</dbReference>
<feature type="transmembrane region" description="Helical" evidence="1">
    <location>
        <begin position="250"/>
        <end position="266"/>
    </location>
</feature>
<keyword evidence="1" id="KW-0812">Transmembrane</keyword>
<feature type="transmembrane region" description="Helical" evidence="1">
    <location>
        <begin position="50"/>
        <end position="71"/>
    </location>
</feature>
<feature type="transmembrane region" description="Helical" evidence="1">
    <location>
        <begin position="92"/>
        <end position="111"/>
    </location>
</feature>
<evidence type="ECO:0000256" key="1">
    <source>
        <dbReference type="SAM" id="Phobius"/>
    </source>
</evidence>
<organism evidence="4 5">
    <name type="scientific">Arthrobacter mangrovi</name>
    <dbReference type="NCBI Taxonomy" id="2966350"/>
    <lineage>
        <taxon>Bacteria</taxon>
        <taxon>Bacillati</taxon>
        <taxon>Actinomycetota</taxon>
        <taxon>Actinomycetes</taxon>
        <taxon>Micrococcales</taxon>
        <taxon>Micrococcaceae</taxon>
        <taxon>Arthrobacter</taxon>
    </lineage>
</organism>
<feature type="transmembrane region" description="Helical" evidence="1">
    <location>
        <begin position="216"/>
        <end position="238"/>
    </location>
</feature>
<evidence type="ECO:0000259" key="3">
    <source>
        <dbReference type="Pfam" id="PF19040"/>
    </source>
</evidence>
<keyword evidence="1" id="KW-1133">Transmembrane helix</keyword>
<dbReference type="Pfam" id="PF19040">
    <property type="entry name" value="SGNH"/>
    <property type="match status" value="1"/>
</dbReference>